<dbReference type="NCBIfam" id="TIGR00830">
    <property type="entry name" value="PTBA"/>
    <property type="match status" value="1"/>
</dbReference>
<keyword evidence="5" id="KW-0808">Transferase</keyword>
<dbReference type="InterPro" id="IPR013013">
    <property type="entry name" value="PTS_EIIC_1"/>
</dbReference>
<evidence type="ECO:0000256" key="11">
    <source>
        <dbReference type="PROSITE-ProRule" id="PRU00421"/>
    </source>
</evidence>
<keyword evidence="6" id="KW-0598">Phosphotransferase system</keyword>
<feature type="transmembrane region" description="Helical" evidence="12">
    <location>
        <begin position="302"/>
        <end position="320"/>
    </location>
</feature>
<name>A0A7H0YF31_9BACL</name>
<dbReference type="GO" id="GO:0016301">
    <property type="term" value="F:kinase activity"/>
    <property type="evidence" value="ECO:0007669"/>
    <property type="project" value="UniProtKB-KW"/>
</dbReference>
<dbReference type="SUPFAM" id="SSF51261">
    <property type="entry name" value="Duplicated hybrid motif"/>
    <property type="match status" value="1"/>
</dbReference>
<dbReference type="AlphaFoldDB" id="A0A7H0YF31"/>
<evidence type="ECO:0000313" key="16">
    <source>
        <dbReference type="EMBL" id="QNR69689.1"/>
    </source>
</evidence>
<feature type="domain" description="PTS EIIC type-1" evidence="15">
    <location>
        <begin position="109"/>
        <end position="462"/>
    </location>
</feature>
<keyword evidence="4 16" id="KW-0762">Sugar transport</keyword>
<dbReference type="Pfam" id="PF00358">
    <property type="entry name" value="PTS_EIIA_1"/>
    <property type="match status" value="1"/>
</dbReference>
<feature type="transmembrane region" description="Helical" evidence="12">
    <location>
        <begin position="326"/>
        <end position="347"/>
    </location>
</feature>
<keyword evidence="9 12" id="KW-1133">Transmembrane helix</keyword>
<evidence type="ECO:0000256" key="2">
    <source>
        <dbReference type="ARBA" id="ARBA00022448"/>
    </source>
</evidence>
<dbReference type="GO" id="GO:0005886">
    <property type="term" value="C:plasma membrane"/>
    <property type="evidence" value="ECO:0007669"/>
    <property type="project" value="UniProtKB-SubCell"/>
</dbReference>
<feature type="domain" description="PTS EIIB type-1" evidence="14">
    <location>
        <begin position="4"/>
        <end position="86"/>
    </location>
</feature>
<gene>
    <name evidence="16" type="ORF">IAQ67_12165</name>
</gene>
<keyword evidence="3" id="KW-1003">Cell membrane</keyword>
<dbReference type="PROSITE" id="PS51103">
    <property type="entry name" value="PTS_EIIC_TYPE_1"/>
    <property type="match status" value="1"/>
</dbReference>
<dbReference type="InterPro" id="IPR050558">
    <property type="entry name" value="PTS_Sugar-Specific_Components"/>
</dbReference>
<evidence type="ECO:0000256" key="1">
    <source>
        <dbReference type="ARBA" id="ARBA00004651"/>
    </source>
</evidence>
<dbReference type="InterPro" id="IPR018113">
    <property type="entry name" value="PTrfase_EIIB_Cys"/>
</dbReference>
<dbReference type="InterPro" id="IPR011055">
    <property type="entry name" value="Dup_hybrid_motif"/>
</dbReference>
<feature type="transmembrane region" description="Helical" evidence="12">
    <location>
        <begin position="248"/>
        <end position="269"/>
    </location>
</feature>
<dbReference type="InterPro" id="IPR003352">
    <property type="entry name" value="PTS_EIIC"/>
</dbReference>
<dbReference type="PROSITE" id="PS00371">
    <property type="entry name" value="PTS_EIIA_TYPE_1_HIS"/>
    <property type="match status" value="1"/>
</dbReference>
<keyword evidence="10 12" id="KW-0472">Membrane</keyword>
<accession>A0A7H0YF31</accession>
<feature type="transmembrane region" description="Helical" evidence="12">
    <location>
        <begin position="275"/>
        <end position="295"/>
    </location>
</feature>
<evidence type="ECO:0000313" key="17">
    <source>
        <dbReference type="Proteomes" id="UP000516384"/>
    </source>
</evidence>
<feature type="transmembrane region" description="Helical" evidence="12">
    <location>
        <begin position="206"/>
        <end position="227"/>
    </location>
</feature>
<evidence type="ECO:0000256" key="5">
    <source>
        <dbReference type="ARBA" id="ARBA00022679"/>
    </source>
</evidence>
<dbReference type="Proteomes" id="UP000516384">
    <property type="component" value="Chromosome"/>
</dbReference>
<sequence length="620" mass="65961">MSYQKLAKDILDGVGGKENVNAVWHCATRLRFKLNDASTADTKKIENTDGVITVVNSAGQYQVVVGNSVAQVYDALTSLPGMTLHSSTNNESASEKRTEKFNPVSQLMDFVSAVFTPFLGALAGSGILKGILALFTTMNWISSDSGAYKIWNAASDAIFYFLPIFLAFTAAKKLKVNPFVAVSLAGALIHPSLVEIVSNSQTIDFFGIPIIPITYTASVFPILLSIWGLSYLEPLLNKFFPESIRNMLTPLVSLVIMLPLTLAVIGPVGTKISDLFAMVLLAIFGFSPLLAGLVLGAFHQSIVIFGVHWALITLMINNVANQGYDQWLPIVCAAVLSQAGAALGVFLKTKDVKIKGLSGSAAITAIFGITEPAIYGVTLKLKRPFYCAMIAAGIGGAVIGSFEVHASTFTFPSLLAIPTYLGQGFIGEVIGLIIAFFGAVILTYFFGVSNKSVTNLSDQANPNEVVVPVNGQIVPLSSVSDEVFASQAMGKGAGIVPVSGIVTAPVNGTVSSVYKTGHAIGIVSDSGIELLIHIGINTVKLKGQHFKPLVEENDRIGIDDKLVEFDLEQIKAAGYDPTVMVIVTNSFNYDQVHVNLEDPNSKQLLHVIPAKPSVSSSNLV</sequence>
<dbReference type="FunFam" id="2.70.70.10:FF:000001">
    <property type="entry name" value="PTS system glucose-specific IIA component"/>
    <property type="match status" value="1"/>
</dbReference>
<evidence type="ECO:0000259" key="13">
    <source>
        <dbReference type="PROSITE" id="PS51093"/>
    </source>
</evidence>
<evidence type="ECO:0000256" key="3">
    <source>
        <dbReference type="ARBA" id="ARBA00022475"/>
    </source>
</evidence>
<reference evidence="16 17" key="1">
    <citation type="submission" date="2020-09" db="EMBL/GenBank/DDBJ databases">
        <title>Characterization of Paenibacillus peoriae strain ZF390 with broad-spectrum antimicrobial activity as a potential biocontrol agent.</title>
        <authorList>
            <person name="Li L."/>
            <person name="Zhao Y."/>
            <person name="Li B."/>
            <person name="Xie X."/>
        </authorList>
    </citation>
    <scope>NUCLEOTIDE SEQUENCE [LARGE SCALE GENOMIC DNA]</scope>
    <source>
        <strain evidence="16 17">ZF390</strain>
    </source>
</reference>
<dbReference type="GO" id="GO:0015771">
    <property type="term" value="P:trehalose transport"/>
    <property type="evidence" value="ECO:0007669"/>
    <property type="project" value="TreeGrafter"/>
</dbReference>
<evidence type="ECO:0000259" key="15">
    <source>
        <dbReference type="PROSITE" id="PS51103"/>
    </source>
</evidence>
<keyword evidence="8" id="KW-0418">Kinase</keyword>
<feature type="domain" description="PTS EIIA type-1" evidence="13">
    <location>
        <begin position="481"/>
        <end position="585"/>
    </location>
</feature>
<dbReference type="Gene3D" id="2.70.70.10">
    <property type="entry name" value="Glucose Permease (Domain IIA)"/>
    <property type="match status" value="1"/>
</dbReference>
<feature type="transmembrane region" description="Helical" evidence="12">
    <location>
        <begin position="425"/>
        <end position="446"/>
    </location>
</feature>
<evidence type="ECO:0000256" key="8">
    <source>
        <dbReference type="ARBA" id="ARBA00022777"/>
    </source>
</evidence>
<feature type="active site" description="Phosphocysteine intermediate; for EIIB activity" evidence="11">
    <location>
        <position position="26"/>
    </location>
</feature>
<comment type="subcellular location">
    <subcellularLocation>
        <location evidence="1">Cell membrane</location>
        <topology evidence="1">Multi-pass membrane protein</topology>
    </subcellularLocation>
</comment>
<evidence type="ECO:0000256" key="9">
    <source>
        <dbReference type="ARBA" id="ARBA00022989"/>
    </source>
</evidence>
<dbReference type="EMBL" id="CP061172">
    <property type="protein sequence ID" value="QNR69689.1"/>
    <property type="molecule type" value="Genomic_DNA"/>
</dbReference>
<keyword evidence="2" id="KW-0813">Transport</keyword>
<dbReference type="PROSITE" id="PS51093">
    <property type="entry name" value="PTS_EIIA_TYPE_1"/>
    <property type="match status" value="1"/>
</dbReference>
<feature type="transmembrane region" description="Helical" evidence="12">
    <location>
        <begin position="150"/>
        <end position="169"/>
    </location>
</feature>
<dbReference type="InterPro" id="IPR001996">
    <property type="entry name" value="PTS_IIB_1"/>
</dbReference>
<dbReference type="Gene3D" id="3.30.1360.60">
    <property type="entry name" value="Glucose permease domain IIB"/>
    <property type="match status" value="1"/>
</dbReference>
<dbReference type="PROSITE" id="PS51098">
    <property type="entry name" value="PTS_EIIB_TYPE_1"/>
    <property type="match status" value="1"/>
</dbReference>
<dbReference type="PROSITE" id="PS01035">
    <property type="entry name" value="PTS_EIIB_TYPE_1_CYS"/>
    <property type="match status" value="1"/>
</dbReference>
<evidence type="ECO:0000256" key="7">
    <source>
        <dbReference type="ARBA" id="ARBA00022692"/>
    </source>
</evidence>
<dbReference type="InterPro" id="IPR036878">
    <property type="entry name" value="Glu_permease_IIB"/>
</dbReference>
<dbReference type="CDD" id="cd00212">
    <property type="entry name" value="PTS_IIB_glc"/>
    <property type="match status" value="1"/>
</dbReference>
<evidence type="ECO:0000256" key="12">
    <source>
        <dbReference type="SAM" id="Phobius"/>
    </source>
</evidence>
<dbReference type="InterPro" id="IPR011297">
    <property type="entry name" value="PTS_IIABC_b_glu"/>
</dbReference>
<dbReference type="GO" id="GO:0009401">
    <property type="term" value="P:phosphoenolpyruvate-dependent sugar phosphotransferase system"/>
    <property type="evidence" value="ECO:0007669"/>
    <property type="project" value="UniProtKB-KW"/>
</dbReference>
<dbReference type="SUPFAM" id="SSF55604">
    <property type="entry name" value="Glucose permease domain IIB"/>
    <property type="match status" value="1"/>
</dbReference>
<dbReference type="GO" id="GO:0008982">
    <property type="term" value="F:protein-N(PI)-phosphohistidine-sugar phosphotransferase activity"/>
    <property type="evidence" value="ECO:0007669"/>
    <property type="project" value="InterPro"/>
</dbReference>
<evidence type="ECO:0000256" key="6">
    <source>
        <dbReference type="ARBA" id="ARBA00022683"/>
    </source>
</evidence>
<dbReference type="GO" id="GO:0090589">
    <property type="term" value="F:protein-phosphocysteine-trehalose phosphotransferase system transporter activity"/>
    <property type="evidence" value="ECO:0007669"/>
    <property type="project" value="TreeGrafter"/>
</dbReference>
<dbReference type="PANTHER" id="PTHR30175">
    <property type="entry name" value="PHOSPHOTRANSFERASE SYSTEM TRANSPORT PROTEIN"/>
    <property type="match status" value="1"/>
</dbReference>
<dbReference type="InterPro" id="IPR001127">
    <property type="entry name" value="PTS_EIIA_1_perm"/>
</dbReference>
<dbReference type="Pfam" id="PF00367">
    <property type="entry name" value="PTS_EIIB"/>
    <property type="match status" value="1"/>
</dbReference>
<dbReference type="FunFam" id="3.30.1360.60:FF:000001">
    <property type="entry name" value="PTS system glucose-specific IIBC component PtsG"/>
    <property type="match status" value="1"/>
</dbReference>
<feature type="transmembrane region" description="Helical" evidence="12">
    <location>
        <begin position="176"/>
        <end position="194"/>
    </location>
</feature>
<dbReference type="Pfam" id="PF02378">
    <property type="entry name" value="PTS_EIIC"/>
    <property type="match status" value="1"/>
</dbReference>
<dbReference type="RefSeq" id="WP_190299303.1">
    <property type="nucleotide sequence ID" value="NZ_CP061172.1"/>
</dbReference>
<protein>
    <submittedName>
        <fullName evidence="16">PTS glucose transporter subunit IIA</fullName>
    </submittedName>
</protein>
<dbReference type="PANTHER" id="PTHR30175:SF1">
    <property type="entry name" value="PTS SYSTEM ARBUTIN-, CELLOBIOSE-, AND SALICIN-SPECIFIC EIIBC COMPONENT-RELATED"/>
    <property type="match status" value="1"/>
</dbReference>
<feature type="transmembrane region" description="Helical" evidence="12">
    <location>
        <begin position="110"/>
        <end position="138"/>
    </location>
</feature>
<feature type="transmembrane region" description="Helical" evidence="12">
    <location>
        <begin position="385"/>
        <end position="405"/>
    </location>
</feature>
<evidence type="ECO:0000256" key="10">
    <source>
        <dbReference type="ARBA" id="ARBA00023136"/>
    </source>
</evidence>
<evidence type="ECO:0000259" key="14">
    <source>
        <dbReference type="PROSITE" id="PS51098"/>
    </source>
</evidence>
<organism evidence="16 17">
    <name type="scientific">Paenibacillus peoriae</name>
    <dbReference type="NCBI Taxonomy" id="59893"/>
    <lineage>
        <taxon>Bacteria</taxon>
        <taxon>Bacillati</taxon>
        <taxon>Bacillota</taxon>
        <taxon>Bacilli</taxon>
        <taxon>Bacillales</taxon>
        <taxon>Paenibacillaceae</taxon>
        <taxon>Paenibacillus</taxon>
    </lineage>
</organism>
<keyword evidence="7 12" id="KW-0812">Transmembrane</keyword>
<dbReference type="NCBIfam" id="TIGR01995">
    <property type="entry name" value="PTS-II-ABC-beta"/>
    <property type="match status" value="1"/>
</dbReference>
<proteinExistence type="predicted"/>
<evidence type="ECO:0000256" key="4">
    <source>
        <dbReference type="ARBA" id="ARBA00022597"/>
    </source>
</evidence>